<dbReference type="EMBL" id="CP042425">
    <property type="protein sequence ID" value="QEL16053.1"/>
    <property type="molecule type" value="Genomic_DNA"/>
</dbReference>
<dbReference type="AlphaFoldDB" id="A0A5C1ACW5"/>
<evidence type="ECO:0000313" key="3">
    <source>
        <dbReference type="Proteomes" id="UP000324974"/>
    </source>
</evidence>
<name>A0A5C1ACW5_9BACT</name>
<dbReference type="RefSeq" id="WP_149110818.1">
    <property type="nucleotide sequence ID" value="NZ_CP042425.1"/>
</dbReference>
<keyword evidence="3" id="KW-1185">Reference proteome</keyword>
<feature type="transmembrane region" description="Helical" evidence="1">
    <location>
        <begin position="9"/>
        <end position="29"/>
    </location>
</feature>
<accession>A0A5C1ACW5</accession>
<proteinExistence type="predicted"/>
<keyword evidence="1" id="KW-0812">Transmembrane</keyword>
<evidence type="ECO:0000313" key="2">
    <source>
        <dbReference type="EMBL" id="QEL16053.1"/>
    </source>
</evidence>
<gene>
    <name evidence="2" type="ORF">PX52LOC_02992</name>
</gene>
<keyword evidence="1" id="KW-0472">Membrane</keyword>
<reference evidence="3" key="1">
    <citation type="submission" date="2019-08" db="EMBL/GenBank/DDBJ databases">
        <title>Limnoglobus roseus gen. nov., sp. nov., a novel freshwater planctomycete with a giant genome from the family Gemmataceae.</title>
        <authorList>
            <person name="Kulichevskaya I.S."/>
            <person name="Naumoff D.G."/>
            <person name="Miroshnikov K."/>
            <person name="Ivanova A."/>
            <person name="Philippov D.A."/>
            <person name="Hakobyan A."/>
            <person name="Rijpstra I.C."/>
            <person name="Sinninghe Damste J.S."/>
            <person name="Liesack W."/>
            <person name="Dedysh S.N."/>
        </authorList>
    </citation>
    <scope>NUCLEOTIDE SEQUENCE [LARGE SCALE GENOMIC DNA]</scope>
    <source>
        <strain evidence="3">PX52</strain>
    </source>
</reference>
<dbReference type="KEGG" id="lrs:PX52LOC_02992"/>
<keyword evidence="1" id="KW-1133">Transmembrane helix</keyword>
<protein>
    <submittedName>
        <fullName evidence="2">Uncharacterized protein</fullName>
    </submittedName>
</protein>
<dbReference type="Proteomes" id="UP000324974">
    <property type="component" value="Chromosome"/>
</dbReference>
<sequence>MPSKSRRRWLVAVLVVMAGTAALYGYAWWASVARWVPGTYSSTDPDGQRHVVRYNPDGTLSSPSGGTAIRWRVAGRMLILEPVTAEPPGWIESVRDRFREPLFSNTVTRYRIVTADETGLVLSWGKELNTGVEYLQRHERQPDAP</sequence>
<evidence type="ECO:0000256" key="1">
    <source>
        <dbReference type="SAM" id="Phobius"/>
    </source>
</evidence>
<organism evidence="2 3">
    <name type="scientific">Limnoglobus roseus</name>
    <dbReference type="NCBI Taxonomy" id="2598579"/>
    <lineage>
        <taxon>Bacteria</taxon>
        <taxon>Pseudomonadati</taxon>
        <taxon>Planctomycetota</taxon>
        <taxon>Planctomycetia</taxon>
        <taxon>Gemmatales</taxon>
        <taxon>Gemmataceae</taxon>
        <taxon>Limnoglobus</taxon>
    </lineage>
</organism>